<name>F2NW18_TRES6</name>
<protein>
    <submittedName>
        <fullName evidence="3">4-oxalocrotonate tautomerase</fullName>
    </submittedName>
</protein>
<dbReference type="Pfam" id="PF01361">
    <property type="entry name" value="Tautomerase"/>
    <property type="match status" value="1"/>
</dbReference>
<dbReference type="KEGG" id="tsu:Tresu_1855"/>
<reference evidence="3 4" key="1">
    <citation type="journal article" date="2011" name="Stand. Genomic Sci.">
        <title>Complete genome sequence of Treponema succinifaciens type strain (6091).</title>
        <authorList>
            <person name="Han C."/>
            <person name="Gronow S."/>
            <person name="Teshima H."/>
            <person name="Lapidus A."/>
            <person name="Nolan M."/>
            <person name="Lucas S."/>
            <person name="Hammon N."/>
            <person name="Deshpande S."/>
            <person name="Cheng J.F."/>
            <person name="Zeytun A."/>
            <person name="Tapia R."/>
            <person name="Goodwin L."/>
            <person name="Pitluck S."/>
            <person name="Liolios K."/>
            <person name="Pagani I."/>
            <person name="Ivanova N."/>
            <person name="Mavromatis K."/>
            <person name="Mikhailova N."/>
            <person name="Huntemann M."/>
            <person name="Pati A."/>
            <person name="Chen A."/>
            <person name="Palaniappan K."/>
            <person name="Land M."/>
            <person name="Hauser L."/>
            <person name="Brambilla E.M."/>
            <person name="Rohde M."/>
            <person name="Goker M."/>
            <person name="Woyke T."/>
            <person name="Bristow J."/>
            <person name="Eisen J.A."/>
            <person name="Markowitz V."/>
            <person name="Hugenholtz P."/>
            <person name="Kyrpides N.C."/>
            <person name="Klenk H.P."/>
            <person name="Detter J.C."/>
        </authorList>
    </citation>
    <scope>NUCLEOTIDE SEQUENCE [LARGE SCALE GENOMIC DNA]</scope>
    <source>
        <strain evidence="4">ATCC 33096 / DSM 2489 / 6091</strain>
    </source>
</reference>
<dbReference type="HOGENOM" id="CLU_183611_0_0_12"/>
<dbReference type="Gene3D" id="3.30.429.10">
    <property type="entry name" value="Macrophage Migration Inhibitory Factor"/>
    <property type="match status" value="1"/>
</dbReference>
<dbReference type="SUPFAM" id="SSF55331">
    <property type="entry name" value="Tautomerase/MIF"/>
    <property type="match status" value="1"/>
</dbReference>
<evidence type="ECO:0000313" key="3">
    <source>
        <dbReference type="EMBL" id="AEB14745.1"/>
    </source>
</evidence>
<reference evidence="4" key="2">
    <citation type="submission" date="2011-04" db="EMBL/GenBank/DDBJ databases">
        <title>The complete genome of chromosome of Treponema succinifaciens DSM 2489.</title>
        <authorList>
            <person name="Lucas S."/>
            <person name="Copeland A."/>
            <person name="Lapidus A."/>
            <person name="Bruce D."/>
            <person name="Goodwin L."/>
            <person name="Pitluck S."/>
            <person name="Peters L."/>
            <person name="Kyrpides N."/>
            <person name="Mavromatis K."/>
            <person name="Ivanova N."/>
            <person name="Ovchinnikova G."/>
            <person name="Teshima H."/>
            <person name="Detter J.C."/>
            <person name="Tapia R."/>
            <person name="Han C."/>
            <person name="Land M."/>
            <person name="Hauser L."/>
            <person name="Markowitz V."/>
            <person name="Cheng J.-F."/>
            <person name="Hugenholtz P."/>
            <person name="Woyke T."/>
            <person name="Wu D."/>
            <person name="Gronow S."/>
            <person name="Wellnitz S."/>
            <person name="Brambilla E."/>
            <person name="Klenk H.-P."/>
            <person name="Eisen J.A."/>
        </authorList>
    </citation>
    <scope>NUCLEOTIDE SEQUENCE [LARGE SCALE GENOMIC DNA]</scope>
    <source>
        <strain evidence="4">ATCC 33096 / DSM 2489 / 6091</strain>
    </source>
</reference>
<dbReference type="AlphaFoldDB" id="F2NW18"/>
<gene>
    <name evidence="3" type="ordered locus">Tresu_1855</name>
</gene>
<evidence type="ECO:0000313" key="4">
    <source>
        <dbReference type="Proteomes" id="UP000006852"/>
    </source>
</evidence>
<dbReference type="Proteomes" id="UP000006852">
    <property type="component" value="Chromosome"/>
</dbReference>
<dbReference type="GO" id="GO:0016853">
    <property type="term" value="F:isomerase activity"/>
    <property type="evidence" value="ECO:0007669"/>
    <property type="project" value="UniProtKB-KW"/>
</dbReference>
<dbReference type="InterPro" id="IPR014347">
    <property type="entry name" value="Tautomerase/MIF_sf"/>
</dbReference>
<evidence type="ECO:0000256" key="1">
    <source>
        <dbReference type="ARBA" id="ARBA00023235"/>
    </source>
</evidence>
<keyword evidence="1" id="KW-0413">Isomerase</keyword>
<keyword evidence="4" id="KW-1185">Reference proteome</keyword>
<proteinExistence type="predicted"/>
<dbReference type="EMBL" id="CP002631">
    <property type="protein sequence ID" value="AEB14745.1"/>
    <property type="molecule type" value="Genomic_DNA"/>
</dbReference>
<dbReference type="InterPro" id="IPR004370">
    <property type="entry name" value="4-OT-like_dom"/>
</dbReference>
<dbReference type="RefSeq" id="WP_013702026.1">
    <property type="nucleotide sequence ID" value="NC_015385.1"/>
</dbReference>
<dbReference type="STRING" id="869209.Tresu_1855"/>
<dbReference type="GeneID" id="302998994"/>
<accession>F2NW18</accession>
<feature type="domain" description="4-oxalocrotonate tautomerase-like" evidence="2">
    <location>
        <begin position="2"/>
        <end position="51"/>
    </location>
</feature>
<organism evidence="3 4">
    <name type="scientific">Treponema succinifaciens (strain ATCC 33096 / DSM 2489 / 6091)</name>
    <dbReference type="NCBI Taxonomy" id="869209"/>
    <lineage>
        <taxon>Bacteria</taxon>
        <taxon>Pseudomonadati</taxon>
        <taxon>Spirochaetota</taxon>
        <taxon>Spirochaetia</taxon>
        <taxon>Spirochaetales</taxon>
        <taxon>Treponemataceae</taxon>
        <taxon>Treponema</taxon>
    </lineage>
</organism>
<dbReference type="OrthoDB" id="5405937at2"/>
<evidence type="ECO:0000259" key="2">
    <source>
        <dbReference type="Pfam" id="PF01361"/>
    </source>
</evidence>
<sequence length="75" mass="8656">MPHITVQMFPGRNDEIKKNLAEKLAKVASEELGRGIEHFSVSVEDIPQDEWKERVFNKIVDPDNKNIFVKPGYTM</sequence>
<dbReference type="eggNOG" id="COG1942">
    <property type="taxonomic scope" value="Bacteria"/>
</dbReference>